<protein>
    <submittedName>
        <fullName evidence="1 4">Bm14301</fullName>
    </submittedName>
</protein>
<accession>A0A0K0J0S8</accession>
<reference evidence="1" key="2">
    <citation type="submission" date="2012-12" db="EMBL/GenBank/DDBJ databases">
        <authorList>
            <person name="Gao Y.W."/>
            <person name="Fan S.T."/>
            <person name="Sun H.T."/>
            <person name="Wang Z."/>
            <person name="Gao X.L."/>
            <person name="Li Y.G."/>
            <person name="Wang T.C."/>
            <person name="Zhang K."/>
            <person name="Xu W.W."/>
            <person name="Yu Z.J."/>
            <person name="Xia X.Z."/>
        </authorList>
    </citation>
    <scope>NUCLEOTIDE SEQUENCE</scope>
    <source>
        <strain evidence="1">FR3</strain>
    </source>
</reference>
<dbReference type="EMBL" id="LN857014">
    <property type="protein sequence ID" value="CDQ00879.1"/>
    <property type="molecule type" value="Genomic_DNA"/>
</dbReference>
<evidence type="ECO:0000313" key="4">
    <source>
        <dbReference type="WBParaSite" id="Bm14301.1"/>
    </source>
</evidence>
<gene>
    <name evidence="1 4 5" type="ORF">Bm14301</name>
    <name evidence="2" type="ORF">BM_BM14301</name>
    <name evidence="1" type="ORF">BM_Bm14301</name>
</gene>
<evidence type="ECO:0000313" key="5">
    <source>
        <dbReference type="WormBase" id="Bm14301"/>
    </source>
</evidence>
<sequence>MVQFSTPLIFVNVADTYVNNESSAVSAHLKNSDITCFSYYSSKCCNFQSSPCRNVVMNSIPVMALLVHRRKIHRY</sequence>
<reference evidence="1 3" key="1">
    <citation type="journal article" date="2007" name="Science">
        <title>Draft genome of the filarial nematode parasite Brugia malayi.</title>
        <authorList>
            <person name="Ghedin E."/>
            <person name="Wang S."/>
            <person name="Spiro D."/>
            <person name="Caler E."/>
            <person name="Zhao Q."/>
            <person name="Crabtree J."/>
            <person name="Allen J.E."/>
            <person name="Delcher A.L."/>
            <person name="Guiliano D.B."/>
            <person name="Miranda-Saavedra D."/>
            <person name="Angiuoli S.V."/>
            <person name="Creasy T."/>
            <person name="Amedeo P."/>
            <person name="Haas B."/>
            <person name="El-Sayed N.M."/>
            <person name="Wortman J.R."/>
            <person name="Feldblyum T."/>
            <person name="Tallon L."/>
            <person name="Schatz M."/>
            <person name="Shumway M."/>
            <person name="Koo H."/>
            <person name="Salzberg S.L."/>
            <person name="Schobel S."/>
            <person name="Pertea M."/>
            <person name="Pop M."/>
            <person name="White O."/>
            <person name="Barton G.J."/>
            <person name="Carlow C.K."/>
            <person name="Crawford M.J."/>
            <person name="Daub J."/>
            <person name="Dimmic M.W."/>
            <person name="Estes C.F."/>
            <person name="Foster J.M."/>
            <person name="Ganatra M."/>
            <person name="Gregory W.F."/>
            <person name="Johnson N.M."/>
            <person name="Jin J."/>
            <person name="Komuniecki R."/>
            <person name="Korf I."/>
            <person name="Kumar S."/>
            <person name="Laney S."/>
            <person name="Li B.W."/>
            <person name="Li W."/>
            <person name="Lindblom T.H."/>
            <person name="Lustigman S."/>
            <person name="Ma D."/>
            <person name="Maina C.V."/>
            <person name="Martin D.M."/>
            <person name="McCarter J.P."/>
            <person name="McReynolds L."/>
            <person name="Mitreva M."/>
            <person name="Nutman T.B."/>
            <person name="Parkinson J."/>
            <person name="Peregrin-Alvarez J.M."/>
            <person name="Poole C."/>
            <person name="Ren Q."/>
            <person name="Saunders L."/>
            <person name="Sluder A.E."/>
            <person name="Smith K."/>
            <person name="Stanke M."/>
            <person name="Unnasch T.R."/>
            <person name="Ware J."/>
            <person name="Wei A.D."/>
            <person name="Weil G."/>
            <person name="Williams D.J."/>
            <person name="Zhang Y."/>
            <person name="Williams S.A."/>
            <person name="Fraser-Liggett C."/>
            <person name="Slatko B."/>
            <person name="Blaxter M.L."/>
            <person name="Scott A.L."/>
        </authorList>
    </citation>
    <scope>NUCLEOTIDE SEQUENCE</scope>
    <source>
        <strain evidence="1 3">FR3</strain>
    </source>
</reference>
<evidence type="ECO:0000313" key="3">
    <source>
        <dbReference type="Proteomes" id="UP000006672"/>
    </source>
</evidence>
<reference evidence="4" key="4">
    <citation type="submission" date="2019-12" db="UniProtKB">
        <authorList>
            <consortium name="WormBaseParasite"/>
        </authorList>
    </citation>
    <scope>IDENTIFICATION</scope>
</reference>
<reference evidence="2" key="3">
    <citation type="submission" date="2019-04" db="EMBL/GenBank/DDBJ databases">
        <authorList>
            <person name="Howe K."/>
            <person name="Paulini M."/>
            <person name="Williams G."/>
        </authorList>
    </citation>
    <scope>NUCLEOTIDE SEQUENCE [LARGE SCALE GENOMIC DNA]</scope>
    <source>
        <strain evidence="2">FR3</strain>
    </source>
</reference>
<dbReference type="WormBase" id="Bm14301">
    <property type="protein sequence ID" value="BM37517"/>
    <property type="gene ID" value="WBGene00234562"/>
</dbReference>
<name>A0A0K0J0S8_BRUMA</name>
<dbReference type="EMBL" id="CAAKNF010000196">
    <property type="protein sequence ID" value="VIO86617.1"/>
    <property type="molecule type" value="Genomic_DNA"/>
</dbReference>
<accession>A0A4E9EUG8</accession>
<dbReference type="RefSeq" id="XP_042929612.1">
    <property type="nucleotide sequence ID" value="XM_043073678.1"/>
</dbReference>
<keyword evidence="3" id="KW-1185">Reference proteome</keyword>
<dbReference type="AlphaFoldDB" id="A0A0K0J0S8"/>
<dbReference type="GeneID" id="66058034"/>
<organism evidence="3 4">
    <name type="scientific">Brugia malayi</name>
    <name type="common">Filarial nematode worm</name>
    <dbReference type="NCBI Taxonomy" id="6279"/>
    <lineage>
        <taxon>Eukaryota</taxon>
        <taxon>Metazoa</taxon>
        <taxon>Ecdysozoa</taxon>
        <taxon>Nematoda</taxon>
        <taxon>Chromadorea</taxon>
        <taxon>Rhabditida</taxon>
        <taxon>Spirurina</taxon>
        <taxon>Spiruromorpha</taxon>
        <taxon>Filarioidea</taxon>
        <taxon>Onchocercidae</taxon>
        <taxon>Brugia</taxon>
    </lineage>
</organism>
<evidence type="ECO:0000313" key="1">
    <source>
        <dbReference type="EMBL" id="CDQ00879.1"/>
    </source>
</evidence>
<dbReference type="KEGG" id="bmy:BM_BM14301"/>
<evidence type="ECO:0000313" key="2">
    <source>
        <dbReference type="EMBL" id="VIO86617.1"/>
    </source>
</evidence>
<proteinExistence type="predicted"/>
<dbReference type="CTD" id="66058034"/>
<dbReference type="Proteomes" id="UP000006672">
    <property type="component" value="Unassembled WGS sequence"/>
</dbReference>
<dbReference type="WBParaSite" id="Bm14301.1">
    <property type="protein sequence ID" value="Bm14301.1"/>
    <property type="gene ID" value="WBGene00234562"/>
</dbReference>